<evidence type="ECO:0000313" key="9">
    <source>
        <dbReference type="EMBL" id="WND03860.1"/>
    </source>
</evidence>
<feature type="transmembrane region" description="Helical" evidence="7">
    <location>
        <begin position="100"/>
        <end position="122"/>
    </location>
</feature>
<name>A0AA52HBL1_9PROT</name>
<evidence type="ECO:0000256" key="1">
    <source>
        <dbReference type="ARBA" id="ARBA00004141"/>
    </source>
</evidence>
<dbReference type="RefSeq" id="WP_310799725.1">
    <property type="nucleotide sequence ID" value="NZ_CP123872.1"/>
</dbReference>
<feature type="transmembrane region" description="Helical" evidence="7">
    <location>
        <begin position="504"/>
        <end position="525"/>
    </location>
</feature>
<dbReference type="PROSITE" id="PS51202">
    <property type="entry name" value="RCK_C"/>
    <property type="match status" value="2"/>
</dbReference>
<feature type="transmembrane region" description="Helical" evidence="7">
    <location>
        <begin position="570"/>
        <end position="590"/>
    </location>
</feature>
<feature type="transmembrane region" description="Helical" evidence="7">
    <location>
        <begin position="400"/>
        <end position="429"/>
    </location>
</feature>
<protein>
    <submittedName>
        <fullName evidence="9">SLC13 family permease</fullName>
    </submittedName>
</protein>
<feature type="transmembrane region" description="Helical" evidence="7">
    <location>
        <begin position="532"/>
        <end position="550"/>
    </location>
</feature>
<dbReference type="Pfam" id="PF03600">
    <property type="entry name" value="CitMHS"/>
    <property type="match status" value="1"/>
</dbReference>
<dbReference type="PANTHER" id="PTHR43652:SF2">
    <property type="entry name" value="BASIC AMINO ACID ANTIPORTER YFCC-RELATED"/>
    <property type="match status" value="1"/>
</dbReference>
<feature type="transmembrane region" description="Helical" evidence="7">
    <location>
        <begin position="477"/>
        <end position="498"/>
    </location>
</feature>
<dbReference type="InterPro" id="IPR031312">
    <property type="entry name" value="Na/sul_symport_CS"/>
</dbReference>
<organism evidence="9 10">
    <name type="scientific">Temperatibacter marinus</name>
    <dbReference type="NCBI Taxonomy" id="1456591"/>
    <lineage>
        <taxon>Bacteria</taxon>
        <taxon>Pseudomonadati</taxon>
        <taxon>Pseudomonadota</taxon>
        <taxon>Alphaproteobacteria</taxon>
        <taxon>Kordiimonadales</taxon>
        <taxon>Temperatibacteraceae</taxon>
        <taxon>Temperatibacter</taxon>
    </lineage>
</organism>
<keyword evidence="4" id="KW-0677">Repeat</keyword>
<feature type="transmembrane region" description="Helical" evidence="7">
    <location>
        <begin position="30"/>
        <end position="49"/>
    </location>
</feature>
<dbReference type="PANTHER" id="PTHR43652">
    <property type="entry name" value="BASIC AMINO ACID ANTIPORTER YFCC-RELATED"/>
    <property type="match status" value="1"/>
</dbReference>
<dbReference type="EMBL" id="CP123872">
    <property type="protein sequence ID" value="WND03860.1"/>
    <property type="molecule type" value="Genomic_DNA"/>
</dbReference>
<evidence type="ECO:0000256" key="4">
    <source>
        <dbReference type="ARBA" id="ARBA00022737"/>
    </source>
</evidence>
<evidence type="ECO:0000256" key="2">
    <source>
        <dbReference type="ARBA" id="ARBA00022448"/>
    </source>
</evidence>
<dbReference type="AlphaFoldDB" id="A0AA52HBL1"/>
<dbReference type="GO" id="GO:0008324">
    <property type="term" value="F:monoatomic cation transmembrane transporter activity"/>
    <property type="evidence" value="ECO:0007669"/>
    <property type="project" value="InterPro"/>
</dbReference>
<proteinExistence type="predicted"/>
<dbReference type="InterPro" id="IPR051679">
    <property type="entry name" value="DASS-Related_Transporters"/>
</dbReference>
<sequence length="593" mass="63463">MTTDQIIFFLILGCVFLLFVWGRWRYDFIAFGALLASVFAGLVSSEIAFSGFSHPAVITVASVLIISRGIAVSGAIDRIAHIVVPPVKSLALQIGCMSGFAALLSAIMNNVAALALLMPATIESAKNAKRSPALLLMPLSFGSILGGLITLIGTPPNIVIGSYRQDALGEPFSMFDFAPVGGVIALVGVIYLALIGWRLLPKERQSNAVTDELFDIDNYTSEVVVKGDSAVIGMKLSEFSRLAKEQDVIVVDFVRNHQPLGLRKSATLIKEKDCLIVVATPKDLDGFTNKNSLELKGQDEEGKGIFSVSDAMMMEAVISSDSRLIGRESGDIRLKSRYGLNLLGVSRQGKTIRKRLHKVIFQAGDILLLQGDDCMPDALAKFKLLPLESRDIQIGKRSHAWLAIGLLAFALILTATGTFGLTICLAIAAFGMVATSIVPLRDVYDSIDWPVLVLVGAMIPIGGALETTGSTTLITDFILSVSEGYSPVIVLLLLFIITMTLSDIMNNVATAVMMAPIGVALATALDVNPDTFLMAVAVSSSCAFLTPIGHKNNALVMGPGGYEFGDYWRVGLPLEVIITCVAIPMILLVWPLT</sequence>
<feature type="domain" description="RCK C-terminal" evidence="8">
    <location>
        <begin position="207"/>
        <end position="293"/>
    </location>
</feature>
<dbReference type="GO" id="GO:0005886">
    <property type="term" value="C:plasma membrane"/>
    <property type="evidence" value="ECO:0007669"/>
    <property type="project" value="TreeGrafter"/>
</dbReference>
<feature type="transmembrane region" description="Helical" evidence="7">
    <location>
        <begin position="134"/>
        <end position="154"/>
    </location>
</feature>
<dbReference type="PROSITE" id="PS01271">
    <property type="entry name" value="NA_SULFATE"/>
    <property type="match status" value="1"/>
</dbReference>
<dbReference type="KEGG" id="tmk:QGN29_05675"/>
<dbReference type="Proteomes" id="UP001268683">
    <property type="component" value="Chromosome"/>
</dbReference>
<feature type="transmembrane region" description="Helical" evidence="7">
    <location>
        <begin position="449"/>
        <end position="465"/>
    </location>
</feature>
<evidence type="ECO:0000256" key="3">
    <source>
        <dbReference type="ARBA" id="ARBA00022692"/>
    </source>
</evidence>
<dbReference type="Gene3D" id="3.30.70.1450">
    <property type="entry name" value="Regulator of K+ conductance, C-terminal domain"/>
    <property type="match status" value="2"/>
</dbReference>
<evidence type="ECO:0000256" key="6">
    <source>
        <dbReference type="ARBA" id="ARBA00023136"/>
    </source>
</evidence>
<gene>
    <name evidence="9" type="ORF">QGN29_05675</name>
</gene>
<keyword evidence="5 7" id="KW-1133">Transmembrane helix</keyword>
<evidence type="ECO:0000259" key="8">
    <source>
        <dbReference type="PROSITE" id="PS51202"/>
    </source>
</evidence>
<keyword evidence="6 7" id="KW-0472">Membrane</keyword>
<evidence type="ECO:0000313" key="10">
    <source>
        <dbReference type="Proteomes" id="UP001268683"/>
    </source>
</evidence>
<feature type="transmembrane region" description="Helical" evidence="7">
    <location>
        <begin position="7"/>
        <end position="24"/>
    </location>
</feature>
<dbReference type="InterPro" id="IPR006037">
    <property type="entry name" value="RCK_C"/>
</dbReference>
<reference evidence="9" key="1">
    <citation type="submission" date="2023-04" db="EMBL/GenBank/DDBJ databases">
        <title>Complete genome sequence of Temperatibacter marinus.</title>
        <authorList>
            <person name="Rong J.-C."/>
            <person name="Yi M.-L."/>
            <person name="Zhao Q."/>
        </authorList>
    </citation>
    <scope>NUCLEOTIDE SEQUENCE</scope>
    <source>
        <strain evidence="9">NBRC 110045</strain>
    </source>
</reference>
<dbReference type="InterPro" id="IPR004680">
    <property type="entry name" value="Cit_transptr-like_dom"/>
</dbReference>
<keyword evidence="2" id="KW-0813">Transport</keyword>
<dbReference type="Pfam" id="PF02080">
    <property type="entry name" value="TrkA_C"/>
    <property type="match status" value="2"/>
</dbReference>
<evidence type="ECO:0000256" key="7">
    <source>
        <dbReference type="SAM" id="Phobius"/>
    </source>
</evidence>
<dbReference type="InterPro" id="IPR036721">
    <property type="entry name" value="RCK_C_sf"/>
</dbReference>
<keyword evidence="10" id="KW-1185">Reference proteome</keyword>
<evidence type="ECO:0000256" key="5">
    <source>
        <dbReference type="ARBA" id="ARBA00022989"/>
    </source>
</evidence>
<comment type="subcellular location">
    <subcellularLocation>
        <location evidence="1">Membrane</location>
        <topology evidence="1">Multi-pass membrane protein</topology>
    </subcellularLocation>
</comment>
<feature type="transmembrane region" description="Helical" evidence="7">
    <location>
        <begin position="56"/>
        <end position="80"/>
    </location>
</feature>
<accession>A0AA52HBL1</accession>
<dbReference type="SUPFAM" id="SSF116726">
    <property type="entry name" value="TrkA C-terminal domain-like"/>
    <property type="match status" value="2"/>
</dbReference>
<feature type="transmembrane region" description="Helical" evidence="7">
    <location>
        <begin position="174"/>
        <end position="197"/>
    </location>
</feature>
<keyword evidence="3 7" id="KW-0812">Transmembrane</keyword>
<dbReference type="GO" id="GO:0006813">
    <property type="term" value="P:potassium ion transport"/>
    <property type="evidence" value="ECO:0007669"/>
    <property type="project" value="InterPro"/>
</dbReference>
<feature type="domain" description="RCK C-terminal" evidence="8">
    <location>
        <begin position="301"/>
        <end position="385"/>
    </location>
</feature>